<dbReference type="KEGG" id="dpf:ON006_17650"/>
<evidence type="ECO:0000313" key="2">
    <source>
        <dbReference type="EMBL" id="WAC09579.1"/>
    </source>
</evidence>
<evidence type="ECO:0000259" key="1">
    <source>
        <dbReference type="PROSITE" id="PS51704"/>
    </source>
</evidence>
<reference evidence="2" key="1">
    <citation type="submission" date="2022-11" db="EMBL/GenBank/DDBJ databases">
        <title>Dyadobacter pollutisoli sp. nov., isolated from plastic dumped soil.</title>
        <authorList>
            <person name="Kim J.M."/>
            <person name="Kim K.R."/>
            <person name="Lee J.K."/>
            <person name="Hao L."/>
            <person name="Jeon C.O."/>
        </authorList>
    </citation>
    <scope>NUCLEOTIDE SEQUENCE</scope>
    <source>
        <strain evidence="2">U1</strain>
    </source>
</reference>
<organism evidence="2 3">
    <name type="scientific">Dyadobacter pollutisoli</name>
    <dbReference type="NCBI Taxonomy" id="2910158"/>
    <lineage>
        <taxon>Bacteria</taxon>
        <taxon>Pseudomonadati</taxon>
        <taxon>Bacteroidota</taxon>
        <taxon>Cytophagia</taxon>
        <taxon>Cytophagales</taxon>
        <taxon>Spirosomataceae</taxon>
        <taxon>Dyadobacter</taxon>
    </lineage>
</organism>
<proteinExistence type="predicted"/>
<protein>
    <submittedName>
        <fullName evidence="2">Glycerophosphodiester phosphodiesterase family protein</fullName>
    </submittedName>
</protein>
<dbReference type="RefSeq" id="WP_244820695.1">
    <property type="nucleotide sequence ID" value="NZ_CP112998.1"/>
</dbReference>
<sequence length="256" mass="28699">MKKIILSIAVGLLSLTTFEGMSQNKNKVIAHRGAWKNTGATENSIGALEHAIRLGCYGSEFDVHMSADSVLFVLHDHSIKGTHIEKSTAQELSLIKLDNGEALPTLEAYLKAGSKQKKTRLILEIKTSSVSKERSLALATKCVEMVKKLKVEKITDYIAFDFDVCLKVKQLAPKAHVEYLNGDKTPDEIGAAGLDGIDYHFNVFKRKEEYIPAMREKKLTTNVWTVNDEPTMKWFLERNVDYITTNEPELLLSISK</sequence>
<keyword evidence="3" id="KW-1185">Reference proteome</keyword>
<dbReference type="GO" id="GO:0006629">
    <property type="term" value="P:lipid metabolic process"/>
    <property type="evidence" value="ECO:0007669"/>
    <property type="project" value="InterPro"/>
</dbReference>
<dbReference type="Gene3D" id="3.20.20.190">
    <property type="entry name" value="Phosphatidylinositol (PI) phosphodiesterase"/>
    <property type="match status" value="1"/>
</dbReference>
<dbReference type="PROSITE" id="PS51704">
    <property type="entry name" value="GP_PDE"/>
    <property type="match status" value="1"/>
</dbReference>
<dbReference type="PANTHER" id="PTHR46211">
    <property type="entry name" value="GLYCEROPHOSPHORYL DIESTER PHOSPHODIESTERASE"/>
    <property type="match status" value="1"/>
</dbReference>
<dbReference type="EMBL" id="CP112998">
    <property type="protein sequence ID" value="WAC09579.1"/>
    <property type="molecule type" value="Genomic_DNA"/>
</dbReference>
<dbReference type="GO" id="GO:0008081">
    <property type="term" value="F:phosphoric diester hydrolase activity"/>
    <property type="evidence" value="ECO:0007669"/>
    <property type="project" value="InterPro"/>
</dbReference>
<dbReference type="InterPro" id="IPR017946">
    <property type="entry name" value="PLC-like_Pdiesterase_TIM-brl"/>
</dbReference>
<feature type="domain" description="GP-PDE" evidence="1">
    <location>
        <begin position="26"/>
        <end position="255"/>
    </location>
</feature>
<dbReference type="SUPFAM" id="SSF51695">
    <property type="entry name" value="PLC-like phosphodiesterases"/>
    <property type="match status" value="1"/>
</dbReference>
<dbReference type="Proteomes" id="UP001164653">
    <property type="component" value="Chromosome"/>
</dbReference>
<accession>A0A9E8N7Z9</accession>
<dbReference type="InterPro" id="IPR030395">
    <property type="entry name" value="GP_PDE_dom"/>
</dbReference>
<gene>
    <name evidence="2" type="ORF">ON006_17650</name>
</gene>
<dbReference type="Pfam" id="PF03009">
    <property type="entry name" value="GDPD"/>
    <property type="match status" value="1"/>
</dbReference>
<evidence type="ECO:0000313" key="3">
    <source>
        <dbReference type="Proteomes" id="UP001164653"/>
    </source>
</evidence>
<name>A0A9E8N7Z9_9BACT</name>
<dbReference type="AlphaFoldDB" id="A0A9E8N7Z9"/>
<dbReference type="PANTHER" id="PTHR46211:SF1">
    <property type="entry name" value="GLYCEROPHOSPHODIESTER PHOSPHODIESTERASE, CYTOPLASMIC"/>
    <property type="match status" value="1"/>
</dbReference>